<dbReference type="InterPro" id="IPR013785">
    <property type="entry name" value="Aldolase_TIM"/>
</dbReference>
<comment type="pathway">
    <text evidence="2 12">Amino-acid biosynthesis; L-lysine biosynthesis via DAP pathway; (S)-tetrahydrodipicolinate from L-aspartate: step 3/4.</text>
</comment>
<feature type="active site" description="Proton donor/acceptor" evidence="12 14">
    <location>
        <position position="135"/>
    </location>
</feature>
<sequence>MEQLVGTGVALVTPFKEDFSIDTIALAKIVNYCVDGGVDYLVVLGTTGESVVLSKKEKQLVIDTIVDANAGRLPLVLGVGSNNTAAVVEELQDTDLTDFVAILSVSPYYNRPTQEGIYQHFKAISLASPKPIILYNVPGRTGSNMLPETVLRLANDFNNIVGIKEACGDMVQIMRTIKDKPANFMVISGDDFTALSTVLAGGSGVISVLGQGLPSEFSQMIRFGLAGQVKEAFALHYAIQDGMDLIFKEGNPAGIKALLEAVGLGTAVVRLPLVEATATLKKTIKSFLNTLLKTMV</sequence>
<dbReference type="OrthoDB" id="9782828at2"/>
<dbReference type="PROSITE" id="PS00666">
    <property type="entry name" value="DHDPS_2"/>
    <property type="match status" value="1"/>
</dbReference>
<dbReference type="InterPro" id="IPR005263">
    <property type="entry name" value="DapA"/>
</dbReference>
<comment type="function">
    <text evidence="1 12">Catalyzes the condensation of (S)-aspartate-beta-semialdehyde [(S)-ASA] and pyruvate to 4-hydroxy-tetrahydrodipicolinate (HTPA).</text>
</comment>
<dbReference type="NCBIfam" id="TIGR00674">
    <property type="entry name" value="dapA"/>
    <property type="match status" value="1"/>
</dbReference>
<evidence type="ECO:0000256" key="9">
    <source>
        <dbReference type="ARBA" id="ARBA00023239"/>
    </source>
</evidence>
<protein>
    <recommendedName>
        <fullName evidence="4 12">4-hydroxy-tetrahydrodipicolinate synthase</fullName>
        <shortName evidence="12">HTPA synthase</shortName>
        <ecNumber evidence="4 12">4.3.3.7</ecNumber>
    </recommendedName>
</protein>
<comment type="catalytic activity">
    <reaction evidence="11 12">
        <text>L-aspartate 4-semialdehyde + pyruvate = (2S,4S)-4-hydroxy-2,3,4,5-tetrahydrodipicolinate + H2O + H(+)</text>
        <dbReference type="Rhea" id="RHEA:34171"/>
        <dbReference type="ChEBI" id="CHEBI:15361"/>
        <dbReference type="ChEBI" id="CHEBI:15377"/>
        <dbReference type="ChEBI" id="CHEBI:15378"/>
        <dbReference type="ChEBI" id="CHEBI:67139"/>
        <dbReference type="ChEBI" id="CHEBI:537519"/>
        <dbReference type="EC" id="4.3.3.7"/>
    </reaction>
</comment>
<dbReference type="RefSeq" id="WP_072864856.1">
    <property type="nucleotide sequence ID" value="NZ_FQUX01000010.1"/>
</dbReference>
<dbReference type="UniPathway" id="UPA00034">
    <property type="reaction ID" value="UER00017"/>
</dbReference>
<dbReference type="HAMAP" id="MF_00418">
    <property type="entry name" value="DapA"/>
    <property type="match status" value="1"/>
</dbReference>
<dbReference type="PANTHER" id="PTHR12128:SF66">
    <property type="entry name" value="4-HYDROXY-2-OXOGLUTARATE ALDOLASE, MITOCHONDRIAL"/>
    <property type="match status" value="1"/>
</dbReference>
<evidence type="ECO:0000256" key="12">
    <source>
        <dbReference type="HAMAP-Rule" id="MF_00418"/>
    </source>
</evidence>
<dbReference type="SMART" id="SM01130">
    <property type="entry name" value="DHDPS"/>
    <property type="match status" value="1"/>
</dbReference>
<feature type="binding site" evidence="12 15">
    <location>
        <position position="47"/>
    </location>
    <ligand>
        <name>pyruvate</name>
        <dbReference type="ChEBI" id="CHEBI:15361"/>
    </ligand>
</feature>
<comment type="subcellular location">
    <subcellularLocation>
        <location evidence="12">Cytoplasm</location>
    </subcellularLocation>
</comment>
<dbReference type="PRINTS" id="PR00146">
    <property type="entry name" value="DHPICSNTHASE"/>
</dbReference>
<dbReference type="EC" id="4.3.3.7" evidence="4 12"/>
<evidence type="ECO:0000256" key="4">
    <source>
        <dbReference type="ARBA" id="ARBA00012086"/>
    </source>
</evidence>
<evidence type="ECO:0000256" key="15">
    <source>
        <dbReference type="PIRSR" id="PIRSR001365-2"/>
    </source>
</evidence>
<evidence type="ECO:0000256" key="5">
    <source>
        <dbReference type="ARBA" id="ARBA00022490"/>
    </source>
</evidence>
<feature type="binding site" evidence="12 15">
    <location>
        <position position="206"/>
    </location>
    <ligand>
        <name>pyruvate</name>
        <dbReference type="ChEBI" id="CHEBI:15361"/>
    </ligand>
</feature>
<dbReference type="AlphaFoldDB" id="A0A1M5FZD2"/>
<keyword evidence="5 12" id="KW-0963">Cytoplasm</keyword>
<keyword evidence="6 12" id="KW-0028">Amino-acid biosynthesis</keyword>
<evidence type="ECO:0000256" key="7">
    <source>
        <dbReference type="ARBA" id="ARBA00022915"/>
    </source>
</evidence>
<evidence type="ECO:0000256" key="13">
    <source>
        <dbReference type="PIRNR" id="PIRNR001365"/>
    </source>
</evidence>
<keyword evidence="17" id="KW-1185">Reference proteome</keyword>
<dbReference type="InterPro" id="IPR002220">
    <property type="entry name" value="DapA-like"/>
</dbReference>
<dbReference type="GO" id="GO:0008840">
    <property type="term" value="F:4-hydroxy-tetrahydrodipicolinate synthase activity"/>
    <property type="evidence" value="ECO:0007669"/>
    <property type="project" value="UniProtKB-UniRule"/>
</dbReference>
<feature type="site" description="Part of a proton relay during catalysis" evidence="12">
    <location>
        <position position="109"/>
    </location>
</feature>
<keyword evidence="10 12" id="KW-0704">Schiff base</keyword>
<dbReference type="InterPro" id="IPR020625">
    <property type="entry name" value="Schiff_base-form_aldolases_AS"/>
</dbReference>
<evidence type="ECO:0000256" key="1">
    <source>
        <dbReference type="ARBA" id="ARBA00003294"/>
    </source>
</evidence>
<dbReference type="PIRSF" id="PIRSF001365">
    <property type="entry name" value="DHDPS"/>
    <property type="match status" value="1"/>
</dbReference>
<accession>A0A1M5FZD2</accession>
<feature type="active site" description="Schiff-base intermediate with substrate" evidence="12 14">
    <location>
        <position position="164"/>
    </location>
</feature>
<name>A0A1M5FZD2_9FLAO</name>
<gene>
    <name evidence="12" type="primary">dapA</name>
    <name evidence="16" type="ORF">SAMN03080594_11039</name>
</gene>
<dbReference type="GO" id="GO:0019877">
    <property type="term" value="P:diaminopimelate biosynthetic process"/>
    <property type="evidence" value="ECO:0007669"/>
    <property type="project" value="UniProtKB-UniRule"/>
</dbReference>
<evidence type="ECO:0000256" key="11">
    <source>
        <dbReference type="ARBA" id="ARBA00047836"/>
    </source>
</evidence>
<comment type="subunit">
    <text evidence="12">Homotetramer; dimer of dimers.</text>
</comment>
<proteinExistence type="inferred from homology"/>
<organism evidence="16 17">
    <name type="scientific">Arenibacter palladensis</name>
    <dbReference type="NCBI Taxonomy" id="237373"/>
    <lineage>
        <taxon>Bacteria</taxon>
        <taxon>Pseudomonadati</taxon>
        <taxon>Bacteroidota</taxon>
        <taxon>Flavobacteriia</taxon>
        <taxon>Flavobacteriales</taxon>
        <taxon>Flavobacteriaceae</taxon>
        <taxon>Arenibacter</taxon>
    </lineage>
</organism>
<evidence type="ECO:0000256" key="2">
    <source>
        <dbReference type="ARBA" id="ARBA00005120"/>
    </source>
</evidence>
<evidence type="ECO:0000256" key="10">
    <source>
        <dbReference type="ARBA" id="ARBA00023270"/>
    </source>
</evidence>
<evidence type="ECO:0000256" key="6">
    <source>
        <dbReference type="ARBA" id="ARBA00022605"/>
    </source>
</evidence>
<reference evidence="17" key="1">
    <citation type="submission" date="2016-11" db="EMBL/GenBank/DDBJ databases">
        <authorList>
            <person name="Varghese N."/>
            <person name="Submissions S."/>
        </authorList>
    </citation>
    <scope>NUCLEOTIDE SEQUENCE [LARGE SCALE GENOMIC DNA]</scope>
    <source>
        <strain evidence="17">DSM 17539</strain>
    </source>
</reference>
<dbReference type="PANTHER" id="PTHR12128">
    <property type="entry name" value="DIHYDRODIPICOLINATE SYNTHASE"/>
    <property type="match status" value="1"/>
</dbReference>
<evidence type="ECO:0000256" key="14">
    <source>
        <dbReference type="PIRSR" id="PIRSR001365-1"/>
    </source>
</evidence>
<evidence type="ECO:0000313" key="16">
    <source>
        <dbReference type="EMBL" id="SHF96900.1"/>
    </source>
</evidence>
<dbReference type="GO" id="GO:0009089">
    <property type="term" value="P:lysine biosynthetic process via diaminopimelate"/>
    <property type="evidence" value="ECO:0007669"/>
    <property type="project" value="UniProtKB-UniRule"/>
</dbReference>
<dbReference type="GO" id="GO:0005829">
    <property type="term" value="C:cytosol"/>
    <property type="evidence" value="ECO:0007669"/>
    <property type="project" value="TreeGrafter"/>
</dbReference>
<dbReference type="Proteomes" id="UP000184406">
    <property type="component" value="Unassembled WGS sequence"/>
</dbReference>
<dbReference type="SUPFAM" id="SSF51569">
    <property type="entry name" value="Aldolase"/>
    <property type="match status" value="1"/>
</dbReference>
<evidence type="ECO:0000256" key="8">
    <source>
        <dbReference type="ARBA" id="ARBA00023154"/>
    </source>
</evidence>
<dbReference type="Gene3D" id="3.20.20.70">
    <property type="entry name" value="Aldolase class I"/>
    <property type="match status" value="1"/>
</dbReference>
<evidence type="ECO:0000256" key="3">
    <source>
        <dbReference type="ARBA" id="ARBA00007592"/>
    </source>
</evidence>
<dbReference type="CDD" id="cd00950">
    <property type="entry name" value="DHDPS"/>
    <property type="match status" value="1"/>
</dbReference>
<dbReference type="Pfam" id="PF00701">
    <property type="entry name" value="DHDPS"/>
    <property type="match status" value="1"/>
</dbReference>
<keyword evidence="7 12" id="KW-0220">Diaminopimelate biosynthesis</keyword>
<keyword evidence="9 12" id="KW-0456">Lyase</keyword>
<keyword evidence="8 12" id="KW-0457">Lysine biosynthesis</keyword>
<dbReference type="EMBL" id="FQUX01000010">
    <property type="protein sequence ID" value="SHF96900.1"/>
    <property type="molecule type" value="Genomic_DNA"/>
</dbReference>
<feature type="site" description="Part of a proton relay during catalysis" evidence="12">
    <location>
        <position position="46"/>
    </location>
</feature>
<comment type="similarity">
    <text evidence="3 12 13">Belongs to the DapA family.</text>
</comment>
<comment type="caution">
    <text evidence="12">Was originally thought to be a dihydrodipicolinate synthase (DHDPS), catalyzing the condensation of (S)-aspartate-beta-semialdehyde [(S)-ASA] and pyruvate to dihydrodipicolinate (DHDP). However, it was shown in E.coli that the product of the enzymatic reaction is not dihydrodipicolinate but in fact (4S)-4-hydroxy-2,3,4,5-tetrahydro-(2S)-dipicolinic acid (HTPA), and that the consecutive dehydration reaction leading to DHDP is not spontaneous but catalyzed by DapB.</text>
</comment>
<evidence type="ECO:0000313" key="17">
    <source>
        <dbReference type="Proteomes" id="UP000184406"/>
    </source>
</evidence>